<evidence type="ECO:0000313" key="5">
    <source>
        <dbReference type="Proteomes" id="UP000775872"/>
    </source>
</evidence>
<organism evidence="4 5">
    <name type="scientific">Clonostachys solani</name>
    <dbReference type="NCBI Taxonomy" id="160281"/>
    <lineage>
        <taxon>Eukaryota</taxon>
        <taxon>Fungi</taxon>
        <taxon>Dikarya</taxon>
        <taxon>Ascomycota</taxon>
        <taxon>Pezizomycotina</taxon>
        <taxon>Sordariomycetes</taxon>
        <taxon>Hypocreomycetidae</taxon>
        <taxon>Hypocreales</taxon>
        <taxon>Bionectriaceae</taxon>
        <taxon>Clonostachys</taxon>
    </lineage>
</organism>
<evidence type="ECO:0000256" key="2">
    <source>
        <dbReference type="SAM" id="SignalP"/>
    </source>
</evidence>
<reference evidence="4 5" key="2">
    <citation type="submission" date="2021-10" db="EMBL/GenBank/DDBJ databases">
        <authorList>
            <person name="Piombo E."/>
        </authorList>
    </citation>
    <scope>NUCLEOTIDE SEQUENCE [LARGE SCALE GENOMIC DNA]</scope>
</reference>
<keyword evidence="2" id="KW-0732">Signal</keyword>
<dbReference type="Pfam" id="PF00775">
    <property type="entry name" value="Dioxygenase_C"/>
    <property type="match status" value="1"/>
</dbReference>
<dbReference type="PANTHER" id="PTHR34315:SF1">
    <property type="entry name" value="INTRADIOL RING-CLEAVAGE DIOXYGENASES DOMAIN-CONTAINING PROTEIN-RELATED"/>
    <property type="match status" value="1"/>
</dbReference>
<feature type="compositionally biased region" description="Basic and acidic residues" evidence="1">
    <location>
        <begin position="73"/>
        <end position="84"/>
    </location>
</feature>
<name>A0A9P0EPS1_9HYPO</name>
<proteinExistence type="predicted"/>
<accession>A0A9P0EPS1</accession>
<dbReference type="Gene3D" id="2.60.130.10">
    <property type="entry name" value="Aromatic compound dioxygenase"/>
    <property type="match status" value="1"/>
</dbReference>
<feature type="compositionally biased region" description="Low complexity" evidence="1">
    <location>
        <begin position="351"/>
        <end position="365"/>
    </location>
</feature>
<dbReference type="AlphaFoldDB" id="A0A9P0EPS1"/>
<evidence type="ECO:0000256" key="1">
    <source>
        <dbReference type="SAM" id="MobiDB-lite"/>
    </source>
</evidence>
<dbReference type="InterPro" id="IPR000627">
    <property type="entry name" value="Intradiol_dOase_C"/>
</dbReference>
<evidence type="ECO:0000313" key="4">
    <source>
        <dbReference type="EMBL" id="CAH0055225.1"/>
    </source>
</evidence>
<dbReference type="PANTHER" id="PTHR34315">
    <property type="match status" value="1"/>
</dbReference>
<comment type="caution">
    <text evidence="4">The sequence shown here is derived from an EMBL/GenBank/DDBJ whole genome shotgun (WGS) entry which is preliminary data.</text>
</comment>
<feature type="region of interest" description="Disordered" evidence="1">
    <location>
        <begin position="70"/>
        <end position="89"/>
    </location>
</feature>
<gene>
    <name evidence="4" type="ORF">CSOL1703_00017129</name>
</gene>
<feature type="signal peptide" evidence="2">
    <location>
        <begin position="1"/>
        <end position="17"/>
    </location>
</feature>
<dbReference type="OrthoDB" id="121380at2759"/>
<evidence type="ECO:0000259" key="3">
    <source>
        <dbReference type="Pfam" id="PF00775"/>
    </source>
</evidence>
<protein>
    <recommendedName>
        <fullName evidence="3">Intradiol ring-cleavage dioxygenases domain-containing protein</fullName>
    </recommendedName>
</protein>
<feature type="domain" description="Intradiol ring-cleavage dioxygenases" evidence="3">
    <location>
        <begin position="116"/>
        <end position="217"/>
    </location>
</feature>
<feature type="region of interest" description="Disordered" evidence="1">
    <location>
        <begin position="332"/>
        <end position="365"/>
    </location>
</feature>
<feature type="compositionally biased region" description="Gly residues" evidence="1">
    <location>
        <begin position="332"/>
        <end position="348"/>
    </location>
</feature>
<dbReference type="Proteomes" id="UP000775872">
    <property type="component" value="Unassembled WGS sequence"/>
</dbReference>
<dbReference type="InterPro" id="IPR015889">
    <property type="entry name" value="Intradiol_dOase_core"/>
</dbReference>
<sequence length="365" mass="39009">MIFSPLAALAVVGLVAAHPGADHHQELRERSDFLSKVERRDLNHCAEYRAARGIEKRAIARRKQTRALKSKRGLVERAPEDINKSHHSSADYTANTPLDVIFGSNTSCVLSPEVTEGPYYVSGEYIRQDITDKEAGVPLIVDLDVFDVETCEPIPDLYVEIWSCNSTGVYSGVPSGGDYTEAPENLNTTFLRGFQKTDDIGAVQFDSIYPGHYSGRTHHIHVMVHPNATARSNGTIVDTISSHVGQVYFDQELSNAVEDLAPYNTNTQSLTLNADDFLLASGLETSDPFLNYVLLGEDVSEGVLAWISFGINSTYVRTVTAAATYFEGGGVSNGDSGGGGPGGPGGPSGTPPSGTSLPPSGTPSA</sequence>
<dbReference type="CDD" id="cd03457">
    <property type="entry name" value="intradiol_dioxygenase_like"/>
    <property type="match status" value="1"/>
</dbReference>
<feature type="chain" id="PRO_5040114643" description="Intradiol ring-cleavage dioxygenases domain-containing protein" evidence="2">
    <location>
        <begin position="18"/>
        <end position="365"/>
    </location>
</feature>
<dbReference type="GO" id="GO:0016702">
    <property type="term" value="F:oxidoreductase activity, acting on single donors with incorporation of molecular oxygen, incorporation of two atoms of oxygen"/>
    <property type="evidence" value="ECO:0007669"/>
    <property type="project" value="InterPro"/>
</dbReference>
<keyword evidence="5" id="KW-1185">Reference proteome</keyword>
<dbReference type="SUPFAM" id="SSF49482">
    <property type="entry name" value="Aromatic compound dioxygenase"/>
    <property type="match status" value="1"/>
</dbReference>
<dbReference type="GO" id="GO:0008199">
    <property type="term" value="F:ferric iron binding"/>
    <property type="evidence" value="ECO:0007669"/>
    <property type="project" value="InterPro"/>
</dbReference>
<dbReference type="EMBL" id="CABFOC020000054">
    <property type="protein sequence ID" value="CAH0055225.1"/>
    <property type="molecule type" value="Genomic_DNA"/>
</dbReference>
<reference evidence="5" key="1">
    <citation type="submission" date="2019-06" db="EMBL/GenBank/DDBJ databases">
        <authorList>
            <person name="Broberg M."/>
        </authorList>
    </citation>
    <scope>NUCLEOTIDE SEQUENCE [LARGE SCALE GENOMIC DNA]</scope>
</reference>